<evidence type="ECO:0000313" key="2">
    <source>
        <dbReference type="Proteomes" id="UP000253099"/>
    </source>
</evidence>
<proteinExistence type="predicted"/>
<keyword evidence="2" id="KW-1185">Reference proteome</keyword>
<dbReference type="AlphaFoldDB" id="A0A366MFP4"/>
<dbReference type="EMBL" id="NIZT01000003">
    <property type="protein sequence ID" value="RBQ24500.1"/>
    <property type="molecule type" value="Genomic_DNA"/>
</dbReference>
<gene>
    <name evidence="1" type="ORF">ALNOE001_01550</name>
</gene>
<reference evidence="1 2" key="1">
    <citation type="submission" date="2018-06" db="EMBL/GenBank/DDBJ databases">
        <title>Genomic insight into two independent archaeal endosymbiosis events.</title>
        <authorList>
            <person name="Lind A.E."/>
            <person name="Lewis W.H."/>
            <person name="Spang A."/>
            <person name="Guy L."/>
            <person name="Embley M.T."/>
            <person name="Ettema T.J.G."/>
        </authorList>
    </citation>
    <scope>NUCLEOTIDE SEQUENCE [LARGE SCALE GENOMIC DNA]</scope>
    <source>
        <strain evidence="1">NOE</strain>
    </source>
</reference>
<comment type="caution">
    <text evidence="1">The sequence shown here is derived from an EMBL/GenBank/DDBJ whole genome shotgun (WGS) entry which is preliminary data.</text>
</comment>
<evidence type="ECO:0008006" key="3">
    <source>
        <dbReference type="Google" id="ProtNLM"/>
    </source>
</evidence>
<name>A0A366MFP4_9EURY</name>
<sequence>MTIYATIIDDMGNTVTGQNISFYVNGTLIGTVIATEGLEI</sequence>
<organism evidence="1 2">
    <name type="scientific">Candidatus Methanobinarius endosymbioticus</name>
    <dbReference type="NCBI Taxonomy" id="2006182"/>
    <lineage>
        <taxon>Archaea</taxon>
        <taxon>Methanobacteriati</taxon>
        <taxon>Methanobacteriota</taxon>
        <taxon>Methanomada group</taxon>
        <taxon>Methanobacteria</taxon>
        <taxon>Methanobacteriales</taxon>
        <taxon>Methanobacteriaceae</taxon>
        <taxon>Candidatus Methanobinarius</taxon>
    </lineage>
</organism>
<protein>
    <recommendedName>
        <fullName evidence="3">Big-1 domain-containing protein</fullName>
    </recommendedName>
</protein>
<dbReference type="Proteomes" id="UP000253099">
    <property type="component" value="Unassembled WGS sequence"/>
</dbReference>
<evidence type="ECO:0000313" key="1">
    <source>
        <dbReference type="EMBL" id="RBQ24500.1"/>
    </source>
</evidence>
<accession>A0A366MFP4</accession>